<dbReference type="RefSeq" id="WP_043907683.1">
    <property type="nucleotide sequence ID" value="NZ_JXZB01000001.1"/>
</dbReference>
<sequence length="134" mass="14218">MPDALKWDTRLTVMLNGVAVTPIDSFNPTFNVPVQPLHSLEADNVAHIVQPQAFTFTMAVKAIGTAAATLTTMALNSTAFTIAVQEAKGNDWTFNSIAFNDCYITSVATTIVIDGVPTTTFNCVCLQAVPALPG</sequence>
<name>A0A0D0NDZ8_KITGR</name>
<gene>
    <name evidence="1" type="ORF">TR51_02415</name>
</gene>
<reference evidence="1 2" key="1">
    <citation type="submission" date="2015-02" db="EMBL/GenBank/DDBJ databases">
        <title>Draft genome sequence of Kitasatospora griseola MF730-N6, a bafilomycin, terpentecin and satosporin producer.</title>
        <authorList>
            <person name="Arens J.C."/>
            <person name="Haltli B."/>
            <person name="Kerr R.G."/>
        </authorList>
    </citation>
    <scope>NUCLEOTIDE SEQUENCE [LARGE SCALE GENOMIC DNA]</scope>
    <source>
        <strain evidence="1 2">MF730-N6</strain>
    </source>
</reference>
<dbReference type="OrthoDB" id="3380198at2"/>
<evidence type="ECO:0000313" key="2">
    <source>
        <dbReference type="Proteomes" id="UP000032066"/>
    </source>
</evidence>
<dbReference type="AlphaFoldDB" id="A0A0D0NDZ8"/>
<comment type="caution">
    <text evidence="1">The sequence shown here is derived from an EMBL/GenBank/DDBJ whole genome shotgun (WGS) entry which is preliminary data.</text>
</comment>
<dbReference type="STRING" id="2064.TR51_02415"/>
<protein>
    <submittedName>
        <fullName evidence="1">Uncharacterized protein</fullName>
    </submittedName>
</protein>
<organism evidence="1 2">
    <name type="scientific">Kitasatospora griseola</name>
    <name type="common">Streptomyces griseolosporeus</name>
    <dbReference type="NCBI Taxonomy" id="2064"/>
    <lineage>
        <taxon>Bacteria</taxon>
        <taxon>Bacillati</taxon>
        <taxon>Actinomycetota</taxon>
        <taxon>Actinomycetes</taxon>
        <taxon>Kitasatosporales</taxon>
        <taxon>Streptomycetaceae</taxon>
        <taxon>Kitasatospora</taxon>
    </lineage>
</organism>
<dbReference type="Proteomes" id="UP000032066">
    <property type="component" value="Unassembled WGS sequence"/>
</dbReference>
<evidence type="ECO:0000313" key="1">
    <source>
        <dbReference type="EMBL" id="KIQ66470.1"/>
    </source>
</evidence>
<keyword evidence="2" id="KW-1185">Reference proteome</keyword>
<accession>A0A0D0NDZ8</accession>
<dbReference type="EMBL" id="JXZB01000001">
    <property type="protein sequence ID" value="KIQ66470.1"/>
    <property type="molecule type" value="Genomic_DNA"/>
</dbReference>
<dbReference type="PATRIC" id="fig|2064.6.peg.545"/>
<proteinExistence type="predicted"/>